<dbReference type="Gene3D" id="3.80.10.10">
    <property type="entry name" value="Ribonuclease Inhibitor"/>
    <property type="match status" value="1"/>
</dbReference>
<feature type="domain" description="Disease resistance R13L4/SHOC-2-like LRR" evidence="6">
    <location>
        <begin position="374"/>
        <end position="501"/>
    </location>
</feature>
<dbReference type="SUPFAM" id="SSF52047">
    <property type="entry name" value="RNI-like"/>
    <property type="match status" value="1"/>
</dbReference>
<gene>
    <name evidence="7" type="ORF">C3L33_23147</name>
</gene>
<dbReference type="InterPro" id="IPR038005">
    <property type="entry name" value="RX-like_CC"/>
</dbReference>
<dbReference type="PANTHER" id="PTHR47186:SF57">
    <property type="entry name" value="OS02G0478300 PROTEIN"/>
    <property type="match status" value="1"/>
</dbReference>
<sequence length="526" mass="60584">MLDSLSFCLLAEEKMLLAMHWRNVLEKSLFITGVIQSLCGFRSLFLFQTAAIGLGDHLEKLIPLQLQVTLEEEKPQTARLWNSFVPNRINFDDDDFLCFDLFWVKSISMKTQVLLKEERLVIMAEIVVEPFVSFVVERLGNLLIQEYRLLHGVRAQVEQMQKELSRMQCFLKAADARRGEGDELVSNCISEIRELSLDAEDVIATFAIKVALMRRGKIFSESIARHEIKHRNDGVREKNGQALWGPAVGHCGIRRSSRYKTHTRYSGRVKFYRLHDLVRDLCLLKAQEENFVKVVRMGKDLATTSSSLSSSITIRRLGVYCKANRNVGDNRRRGHVKALRKDETCNLHHVRSCQFYSFGNTLEDSDWQHVKSIFKGFKLLTFLDLEKTKFHGSKNKGSEFLKGKKLPKAIGNLIHLRYLSIRDSEITSLPSSIGNLQFLETLDLRYARHKYGVKITNIPNVLWRLEQLRHLYLPGWDICCVPSGVKLRLDGLSKLETLHGFNTKHVMLEAFPRSRIFENLELLCTT</sequence>
<name>A0A6A4KEB0_9ERIC</name>
<dbReference type="GO" id="GO:0006952">
    <property type="term" value="P:defense response"/>
    <property type="evidence" value="ECO:0007669"/>
    <property type="project" value="UniProtKB-KW"/>
</dbReference>
<evidence type="ECO:0000256" key="2">
    <source>
        <dbReference type="ARBA" id="ARBA00022741"/>
    </source>
</evidence>
<keyword evidence="3" id="KW-0611">Plant defense</keyword>
<evidence type="ECO:0000256" key="4">
    <source>
        <dbReference type="ARBA" id="ARBA00022840"/>
    </source>
</evidence>
<dbReference type="InterPro" id="IPR041118">
    <property type="entry name" value="Rx_N"/>
</dbReference>
<evidence type="ECO:0000259" key="5">
    <source>
        <dbReference type="Pfam" id="PF18052"/>
    </source>
</evidence>
<dbReference type="AlphaFoldDB" id="A0A6A4KEB0"/>
<reference evidence="7" key="1">
    <citation type="journal article" date="2019" name="Genome Biol. Evol.">
        <title>The Rhododendron genome and chromosomal organization provide insight into shared whole-genome duplications across the heath family (Ericaceae).</title>
        <authorList>
            <person name="Soza V.L."/>
            <person name="Lindsley D."/>
            <person name="Waalkes A."/>
            <person name="Ramage E."/>
            <person name="Patwardhan R.P."/>
            <person name="Burton J.N."/>
            <person name="Adey A."/>
            <person name="Kumar A."/>
            <person name="Qiu R."/>
            <person name="Shendure J."/>
            <person name="Hall B."/>
        </authorList>
    </citation>
    <scope>NUCLEOTIDE SEQUENCE</scope>
    <source>
        <strain evidence="7">RSF 1966-606</strain>
    </source>
</reference>
<dbReference type="EMBL" id="QEFC01004815">
    <property type="protein sequence ID" value="KAE9444955.1"/>
    <property type="molecule type" value="Genomic_DNA"/>
</dbReference>
<feature type="non-terminal residue" evidence="7">
    <location>
        <position position="1"/>
    </location>
</feature>
<dbReference type="InterPro" id="IPR032675">
    <property type="entry name" value="LRR_dom_sf"/>
</dbReference>
<dbReference type="Pfam" id="PF23598">
    <property type="entry name" value="LRR_14"/>
    <property type="match status" value="1"/>
</dbReference>
<comment type="caution">
    <text evidence="7">The sequence shown here is derived from an EMBL/GenBank/DDBJ whole genome shotgun (WGS) entry which is preliminary data.</text>
</comment>
<dbReference type="OrthoDB" id="646178at2759"/>
<organism evidence="7">
    <name type="scientific">Rhododendron williamsianum</name>
    <dbReference type="NCBI Taxonomy" id="262921"/>
    <lineage>
        <taxon>Eukaryota</taxon>
        <taxon>Viridiplantae</taxon>
        <taxon>Streptophyta</taxon>
        <taxon>Embryophyta</taxon>
        <taxon>Tracheophyta</taxon>
        <taxon>Spermatophyta</taxon>
        <taxon>Magnoliopsida</taxon>
        <taxon>eudicotyledons</taxon>
        <taxon>Gunneridae</taxon>
        <taxon>Pentapetalae</taxon>
        <taxon>asterids</taxon>
        <taxon>Ericales</taxon>
        <taxon>Ericaceae</taxon>
        <taxon>Ericoideae</taxon>
        <taxon>Rhodoreae</taxon>
        <taxon>Rhododendron</taxon>
    </lineage>
</organism>
<dbReference type="InterPro" id="IPR055414">
    <property type="entry name" value="LRR_R13L4/SHOC2-like"/>
</dbReference>
<evidence type="ECO:0000256" key="3">
    <source>
        <dbReference type="ARBA" id="ARBA00022821"/>
    </source>
</evidence>
<dbReference type="GO" id="GO:0005524">
    <property type="term" value="F:ATP binding"/>
    <property type="evidence" value="ECO:0007669"/>
    <property type="project" value="UniProtKB-KW"/>
</dbReference>
<evidence type="ECO:0000313" key="7">
    <source>
        <dbReference type="EMBL" id="KAE9444955.1"/>
    </source>
</evidence>
<dbReference type="Gene3D" id="1.20.5.4130">
    <property type="match status" value="1"/>
</dbReference>
<protein>
    <submittedName>
        <fullName evidence="7">Uncharacterized protein</fullName>
    </submittedName>
</protein>
<feature type="domain" description="Disease resistance N-terminal" evidence="5">
    <location>
        <begin position="131"/>
        <end position="215"/>
    </location>
</feature>
<accession>A0A6A4KEB0</accession>
<evidence type="ECO:0000259" key="6">
    <source>
        <dbReference type="Pfam" id="PF23598"/>
    </source>
</evidence>
<keyword evidence="4" id="KW-0067">ATP-binding</keyword>
<dbReference type="PANTHER" id="PTHR47186">
    <property type="entry name" value="LEUCINE-RICH REPEAT-CONTAINING PROTEIN 57"/>
    <property type="match status" value="1"/>
</dbReference>
<dbReference type="Pfam" id="PF18052">
    <property type="entry name" value="Rx_N"/>
    <property type="match status" value="1"/>
</dbReference>
<evidence type="ECO:0000256" key="1">
    <source>
        <dbReference type="ARBA" id="ARBA00022737"/>
    </source>
</evidence>
<keyword evidence="2" id="KW-0547">Nucleotide-binding</keyword>
<proteinExistence type="predicted"/>
<keyword evidence="1" id="KW-0677">Repeat</keyword>
<dbReference type="CDD" id="cd14798">
    <property type="entry name" value="RX-CC_like"/>
    <property type="match status" value="1"/>
</dbReference>